<dbReference type="EC" id="6.3.2.10" evidence="10 11"/>
<keyword evidence="1 10" id="KW-0963">Cytoplasm</keyword>
<comment type="function">
    <text evidence="10 11">Involved in cell wall formation. Catalyzes the final step in the synthesis of UDP-N-acetylmuramoyl-pentapeptide, the precursor of murein.</text>
</comment>
<dbReference type="InterPro" id="IPR051046">
    <property type="entry name" value="MurCDEF_CellWall_CoF430Synth"/>
</dbReference>
<dbReference type="NCBIfam" id="TIGR01143">
    <property type="entry name" value="murF"/>
    <property type="match status" value="1"/>
</dbReference>
<comment type="similarity">
    <text evidence="10">Belongs to the MurCDEF family. MurF subfamily.</text>
</comment>
<dbReference type="GO" id="GO:0047480">
    <property type="term" value="F:UDP-N-acetylmuramoyl-tripeptide-D-alanyl-D-alanine ligase activity"/>
    <property type="evidence" value="ECO:0007669"/>
    <property type="project" value="UniProtKB-EC"/>
</dbReference>
<dbReference type="RefSeq" id="WP_342853443.1">
    <property type="nucleotide sequence ID" value="NZ_JBBMRA010000001.1"/>
</dbReference>
<comment type="pathway">
    <text evidence="10 11">Cell wall biogenesis; peptidoglycan biosynthesis.</text>
</comment>
<keyword evidence="8 10" id="KW-0131">Cell cycle</keyword>
<evidence type="ECO:0000256" key="6">
    <source>
        <dbReference type="ARBA" id="ARBA00022960"/>
    </source>
</evidence>
<dbReference type="SUPFAM" id="SSF53244">
    <property type="entry name" value="MurD-like peptide ligases, peptide-binding domain"/>
    <property type="match status" value="1"/>
</dbReference>
<reference evidence="15 16" key="1">
    <citation type="submission" date="2024-03" db="EMBL/GenBank/DDBJ databases">
        <title>Community enrichment and isolation of bacterial strains for fucoidan degradation.</title>
        <authorList>
            <person name="Sichert A."/>
        </authorList>
    </citation>
    <scope>NUCLEOTIDE SEQUENCE [LARGE SCALE GENOMIC DNA]</scope>
    <source>
        <strain evidence="15 16">AS76</strain>
    </source>
</reference>
<evidence type="ECO:0000256" key="5">
    <source>
        <dbReference type="ARBA" id="ARBA00022840"/>
    </source>
</evidence>
<dbReference type="Pfam" id="PF01225">
    <property type="entry name" value="Mur_ligase"/>
    <property type="match status" value="1"/>
</dbReference>
<dbReference type="PANTHER" id="PTHR43024:SF1">
    <property type="entry name" value="UDP-N-ACETYLMURAMOYL-TRIPEPTIDE--D-ALANYL-D-ALANINE LIGASE"/>
    <property type="match status" value="1"/>
</dbReference>
<keyword evidence="6 10" id="KW-0133">Cell shape</keyword>
<evidence type="ECO:0000259" key="13">
    <source>
        <dbReference type="Pfam" id="PF02875"/>
    </source>
</evidence>
<feature type="binding site" evidence="10">
    <location>
        <begin position="107"/>
        <end position="113"/>
    </location>
    <ligand>
        <name>ATP</name>
        <dbReference type="ChEBI" id="CHEBI:30616"/>
    </ligand>
</feature>
<dbReference type="HAMAP" id="MF_02019">
    <property type="entry name" value="MurF"/>
    <property type="match status" value="1"/>
</dbReference>
<keyword evidence="2 10" id="KW-0436">Ligase</keyword>
<dbReference type="SUPFAM" id="SSF53623">
    <property type="entry name" value="MurD-like peptide ligases, catalytic domain"/>
    <property type="match status" value="1"/>
</dbReference>
<dbReference type="EMBL" id="JBBMRA010000001">
    <property type="protein sequence ID" value="MEM5534980.1"/>
    <property type="molecule type" value="Genomic_DNA"/>
</dbReference>
<evidence type="ECO:0000313" key="15">
    <source>
        <dbReference type="EMBL" id="MEM5534980.1"/>
    </source>
</evidence>
<dbReference type="InterPro" id="IPR004101">
    <property type="entry name" value="Mur_ligase_C"/>
</dbReference>
<dbReference type="InterPro" id="IPR036615">
    <property type="entry name" value="Mur_ligase_C_dom_sf"/>
</dbReference>
<dbReference type="Gene3D" id="3.90.190.20">
    <property type="entry name" value="Mur ligase, C-terminal domain"/>
    <property type="match status" value="1"/>
</dbReference>
<organism evidence="15 16">
    <name type="scientific">Neptuniibacter pectenicola</name>
    <dbReference type="NCBI Taxonomy" id="1806669"/>
    <lineage>
        <taxon>Bacteria</taxon>
        <taxon>Pseudomonadati</taxon>
        <taxon>Pseudomonadota</taxon>
        <taxon>Gammaproteobacteria</taxon>
        <taxon>Oceanospirillales</taxon>
        <taxon>Oceanospirillaceae</taxon>
        <taxon>Neptuniibacter</taxon>
    </lineage>
</organism>
<comment type="caution">
    <text evidence="15">The sequence shown here is derived from an EMBL/GenBank/DDBJ whole genome shotgun (WGS) entry which is preliminary data.</text>
</comment>
<evidence type="ECO:0000256" key="8">
    <source>
        <dbReference type="ARBA" id="ARBA00023306"/>
    </source>
</evidence>
<dbReference type="Gene3D" id="3.40.1390.10">
    <property type="entry name" value="MurE/MurF, N-terminal domain"/>
    <property type="match status" value="1"/>
</dbReference>
<evidence type="ECO:0000256" key="2">
    <source>
        <dbReference type="ARBA" id="ARBA00022598"/>
    </source>
</evidence>
<name>A0ABU9TMN5_9GAMM</name>
<dbReference type="Proteomes" id="UP001449225">
    <property type="component" value="Unassembled WGS sequence"/>
</dbReference>
<dbReference type="InterPro" id="IPR013221">
    <property type="entry name" value="Mur_ligase_cen"/>
</dbReference>
<evidence type="ECO:0000256" key="7">
    <source>
        <dbReference type="ARBA" id="ARBA00022984"/>
    </source>
</evidence>
<keyword evidence="3 10" id="KW-0132">Cell division</keyword>
<feature type="domain" description="Mur ligase central" evidence="14">
    <location>
        <begin position="105"/>
        <end position="295"/>
    </location>
</feature>
<evidence type="ECO:0000256" key="11">
    <source>
        <dbReference type="RuleBase" id="RU004136"/>
    </source>
</evidence>
<proteinExistence type="inferred from homology"/>
<dbReference type="PANTHER" id="PTHR43024">
    <property type="entry name" value="UDP-N-ACETYLMURAMOYL-TRIPEPTIDE--D-ALANYL-D-ALANINE LIGASE"/>
    <property type="match status" value="1"/>
</dbReference>
<dbReference type="Pfam" id="PF02875">
    <property type="entry name" value="Mur_ligase_C"/>
    <property type="match status" value="1"/>
</dbReference>
<evidence type="ECO:0000256" key="1">
    <source>
        <dbReference type="ARBA" id="ARBA00022490"/>
    </source>
</evidence>
<dbReference type="InterPro" id="IPR005863">
    <property type="entry name" value="UDP-N-AcMur_synth"/>
</dbReference>
<evidence type="ECO:0000259" key="12">
    <source>
        <dbReference type="Pfam" id="PF01225"/>
    </source>
</evidence>
<dbReference type="Pfam" id="PF08245">
    <property type="entry name" value="Mur_ligase_M"/>
    <property type="match status" value="1"/>
</dbReference>
<feature type="domain" description="Mur ligase C-terminal" evidence="13">
    <location>
        <begin position="317"/>
        <end position="440"/>
    </location>
</feature>
<keyword evidence="9 10" id="KW-0961">Cell wall biogenesis/degradation</keyword>
<comment type="catalytic activity">
    <reaction evidence="10 11">
        <text>D-alanyl-D-alanine + UDP-N-acetyl-alpha-D-muramoyl-L-alanyl-gamma-D-glutamyl-meso-2,6-diaminopimelate + ATP = UDP-N-acetyl-alpha-D-muramoyl-L-alanyl-gamma-D-glutamyl-meso-2,6-diaminopimeloyl-D-alanyl-D-alanine + ADP + phosphate + H(+)</text>
        <dbReference type="Rhea" id="RHEA:28374"/>
        <dbReference type="ChEBI" id="CHEBI:15378"/>
        <dbReference type="ChEBI" id="CHEBI:30616"/>
        <dbReference type="ChEBI" id="CHEBI:43474"/>
        <dbReference type="ChEBI" id="CHEBI:57822"/>
        <dbReference type="ChEBI" id="CHEBI:61386"/>
        <dbReference type="ChEBI" id="CHEBI:83905"/>
        <dbReference type="ChEBI" id="CHEBI:456216"/>
        <dbReference type="EC" id="6.3.2.10"/>
    </reaction>
</comment>
<keyword evidence="5 10" id="KW-0067">ATP-binding</keyword>
<evidence type="ECO:0000259" key="14">
    <source>
        <dbReference type="Pfam" id="PF08245"/>
    </source>
</evidence>
<evidence type="ECO:0000256" key="4">
    <source>
        <dbReference type="ARBA" id="ARBA00022741"/>
    </source>
</evidence>
<dbReference type="InterPro" id="IPR036565">
    <property type="entry name" value="Mur-like_cat_sf"/>
</dbReference>
<dbReference type="SUPFAM" id="SSF63418">
    <property type="entry name" value="MurE/MurF N-terminal domain"/>
    <property type="match status" value="1"/>
</dbReference>
<sequence>MIGEWCLAQLQQQFGGDVTEDVPFSGVSTDTRTIAPGDLFVALVGPTFDGHEFIEQALAKGAVAAVVSHPVEPSIAQWVVSDTHKALADIALANRQRFHGCLYAVTGSSGKTTVKEMLYSILSQTRSVLATKGNFNNDIGVPLTLFCLNDEHQAAVIEQGASAGGEIAYTTALSLPDVAVLTNAMGAHLEGFGSLLGVVEAKAEIFSQLRKTNGYAIINADDKYAQFWLGGTEGQKRKTFSCVSDTADIYASDIKASDTGCFSFMLHRGEQVVPVQLSVMGQHNVANALAAAAAVSTQEISLQQIAEGLHRFKAVKGRMCPVKGPQGALLIDDSYNANPGSVNAAVDLLVSLPGESILVLGDMAELGADAAEQHKKVGCRAAQKGAGSLWATGALSRHSVSAFNAELPGCGKYFETQEELSAALLGAARQNTNILIKGSRSAAMERVVNSLSEGD</sequence>
<keyword evidence="16" id="KW-1185">Reference proteome</keyword>
<gene>
    <name evidence="10 15" type="primary">murF</name>
    <name evidence="15" type="ORF">WNY58_01125</name>
</gene>
<evidence type="ECO:0000313" key="16">
    <source>
        <dbReference type="Proteomes" id="UP001449225"/>
    </source>
</evidence>
<dbReference type="InterPro" id="IPR035911">
    <property type="entry name" value="MurE/MurF_N"/>
</dbReference>
<evidence type="ECO:0000256" key="10">
    <source>
        <dbReference type="HAMAP-Rule" id="MF_02019"/>
    </source>
</evidence>
<feature type="domain" description="Mur ligase N-terminal catalytic" evidence="12">
    <location>
        <begin position="24"/>
        <end position="85"/>
    </location>
</feature>
<dbReference type="InterPro" id="IPR000713">
    <property type="entry name" value="Mur_ligase_N"/>
</dbReference>
<comment type="subcellular location">
    <subcellularLocation>
        <location evidence="10 11">Cytoplasm</location>
    </subcellularLocation>
</comment>
<keyword evidence="7 10" id="KW-0573">Peptidoglycan synthesis</keyword>
<evidence type="ECO:0000256" key="9">
    <source>
        <dbReference type="ARBA" id="ARBA00023316"/>
    </source>
</evidence>
<evidence type="ECO:0000256" key="3">
    <source>
        <dbReference type="ARBA" id="ARBA00022618"/>
    </source>
</evidence>
<protein>
    <recommendedName>
        <fullName evidence="10 11">UDP-N-acetylmuramoyl-tripeptide--D-alanyl-D-alanine ligase</fullName>
        <ecNumber evidence="10 11">6.3.2.10</ecNumber>
    </recommendedName>
    <alternativeName>
        <fullName evidence="10">D-alanyl-D-alanine-adding enzyme</fullName>
    </alternativeName>
</protein>
<accession>A0ABU9TMN5</accession>
<dbReference type="Gene3D" id="3.40.1190.10">
    <property type="entry name" value="Mur-like, catalytic domain"/>
    <property type="match status" value="1"/>
</dbReference>
<keyword evidence="4 10" id="KW-0547">Nucleotide-binding</keyword>